<dbReference type="GO" id="GO:0061025">
    <property type="term" value="P:membrane fusion"/>
    <property type="evidence" value="ECO:0007669"/>
    <property type="project" value="TreeGrafter"/>
</dbReference>
<evidence type="ECO:0000313" key="6">
    <source>
        <dbReference type="Proteomes" id="UP000324705"/>
    </source>
</evidence>
<evidence type="ECO:0000259" key="4">
    <source>
        <dbReference type="PROSITE" id="PS51399"/>
    </source>
</evidence>
<feature type="compositionally biased region" description="Basic residues" evidence="2">
    <location>
        <begin position="125"/>
        <end position="136"/>
    </location>
</feature>
<feature type="region of interest" description="Disordered" evidence="2">
    <location>
        <begin position="54"/>
        <end position="214"/>
    </location>
</feature>
<dbReference type="Gene3D" id="3.30.420.210">
    <property type="entry name" value="SEP domain"/>
    <property type="match status" value="1"/>
</dbReference>
<evidence type="ECO:0000313" key="5">
    <source>
        <dbReference type="EMBL" id="VAI90413.1"/>
    </source>
</evidence>
<dbReference type="PANTHER" id="PTHR23333:SF25">
    <property type="entry name" value="OS06G0634600 PROTEIN"/>
    <property type="match status" value="1"/>
</dbReference>
<dbReference type="Pfam" id="PF00789">
    <property type="entry name" value="UBX"/>
    <property type="match status" value="1"/>
</dbReference>
<dbReference type="GO" id="GO:0043161">
    <property type="term" value="P:proteasome-mediated ubiquitin-dependent protein catabolic process"/>
    <property type="evidence" value="ECO:0007669"/>
    <property type="project" value="TreeGrafter"/>
</dbReference>
<dbReference type="GO" id="GO:0005634">
    <property type="term" value="C:nucleus"/>
    <property type="evidence" value="ECO:0007669"/>
    <property type="project" value="TreeGrafter"/>
</dbReference>
<evidence type="ECO:0000256" key="2">
    <source>
        <dbReference type="SAM" id="MobiDB-lite"/>
    </source>
</evidence>
<dbReference type="GO" id="GO:0007030">
    <property type="term" value="P:Golgi organization"/>
    <property type="evidence" value="ECO:0007669"/>
    <property type="project" value="TreeGrafter"/>
</dbReference>
<dbReference type="Proteomes" id="UP000324705">
    <property type="component" value="Chromosome 7B"/>
</dbReference>
<dbReference type="FunFam" id="3.10.20.90:FF:000179">
    <property type="entry name" value="Plant UBX domain-containing protein 4"/>
    <property type="match status" value="1"/>
</dbReference>
<feature type="compositionally biased region" description="Pro residues" evidence="2">
    <location>
        <begin position="63"/>
        <end position="73"/>
    </location>
</feature>
<dbReference type="PANTHER" id="PTHR23333">
    <property type="entry name" value="UBX DOMAIN CONTAINING PROTEIN"/>
    <property type="match status" value="1"/>
</dbReference>
<dbReference type="FunFam" id="1.10.8.10:FF:000020">
    <property type="entry name" value="NSFL1 (p97) cofactor (p47)"/>
    <property type="match status" value="1"/>
</dbReference>
<name>A0A9R1A653_TRITD</name>
<accession>A0A9R1A653</accession>
<dbReference type="Pfam" id="PF14555">
    <property type="entry name" value="UBA_4"/>
    <property type="match status" value="1"/>
</dbReference>
<dbReference type="AlphaFoldDB" id="A0A9R1A653"/>
<proteinExistence type="predicted"/>
<dbReference type="InterPro" id="IPR029071">
    <property type="entry name" value="Ubiquitin-like_domsf"/>
</dbReference>
<dbReference type="SMART" id="SM00166">
    <property type="entry name" value="UBX"/>
    <property type="match status" value="1"/>
</dbReference>
<feature type="domain" description="UBX" evidence="3">
    <location>
        <begin position="330"/>
        <end position="406"/>
    </location>
</feature>
<dbReference type="GO" id="GO:0031468">
    <property type="term" value="P:nuclear membrane reassembly"/>
    <property type="evidence" value="ECO:0007669"/>
    <property type="project" value="TreeGrafter"/>
</dbReference>
<evidence type="ECO:0000259" key="3">
    <source>
        <dbReference type="PROSITE" id="PS50033"/>
    </source>
</evidence>
<dbReference type="PROSITE" id="PS51399">
    <property type="entry name" value="SEP"/>
    <property type="match status" value="1"/>
</dbReference>
<dbReference type="CDD" id="cd01770">
    <property type="entry name" value="UBX_UBXN2"/>
    <property type="match status" value="1"/>
</dbReference>
<dbReference type="FunFam" id="3.30.420.210:FF:000002">
    <property type="entry name" value="UBX domain-containing protein 1"/>
    <property type="match status" value="1"/>
</dbReference>
<dbReference type="InterPro" id="IPR012989">
    <property type="entry name" value="SEP_domain"/>
</dbReference>
<feature type="compositionally biased region" description="Polar residues" evidence="2">
    <location>
        <begin position="194"/>
        <end position="209"/>
    </location>
</feature>
<dbReference type="GO" id="GO:0043130">
    <property type="term" value="F:ubiquitin binding"/>
    <property type="evidence" value="ECO:0007669"/>
    <property type="project" value="TreeGrafter"/>
</dbReference>
<dbReference type="EMBL" id="LT934124">
    <property type="protein sequence ID" value="VAI90413.1"/>
    <property type="molecule type" value="Genomic_DNA"/>
</dbReference>
<organism evidence="5 6">
    <name type="scientific">Triticum turgidum subsp. durum</name>
    <name type="common">Durum wheat</name>
    <name type="synonym">Triticum durum</name>
    <dbReference type="NCBI Taxonomy" id="4567"/>
    <lineage>
        <taxon>Eukaryota</taxon>
        <taxon>Viridiplantae</taxon>
        <taxon>Streptophyta</taxon>
        <taxon>Embryophyta</taxon>
        <taxon>Tracheophyta</taxon>
        <taxon>Spermatophyta</taxon>
        <taxon>Magnoliopsida</taxon>
        <taxon>Liliopsida</taxon>
        <taxon>Poales</taxon>
        <taxon>Poaceae</taxon>
        <taxon>BOP clade</taxon>
        <taxon>Pooideae</taxon>
        <taxon>Triticodae</taxon>
        <taxon>Triticeae</taxon>
        <taxon>Triticinae</taxon>
        <taxon>Triticum</taxon>
    </lineage>
</organism>
<dbReference type="SUPFAM" id="SSF102848">
    <property type="entry name" value="NSFL1 (p97 ATPase) cofactor p47, SEP domain"/>
    <property type="match status" value="1"/>
</dbReference>
<dbReference type="SUPFAM" id="SSF46934">
    <property type="entry name" value="UBA-like"/>
    <property type="match status" value="1"/>
</dbReference>
<protein>
    <submittedName>
        <fullName evidence="5">Uncharacterized protein</fullName>
    </submittedName>
</protein>
<reference evidence="5 6" key="1">
    <citation type="submission" date="2017-09" db="EMBL/GenBank/DDBJ databases">
        <authorList>
            <consortium name="International Durum Wheat Genome Sequencing Consortium (IDWGSC)"/>
            <person name="Milanesi L."/>
        </authorList>
    </citation>
    <scope>NUCLEOTIDE SEQUENCE [LARGE SCALE GENOMIC DNA]</scope>
    <source>
        <strain evidence="6">cv. Svevo</strain>
    </source>
</reference>
<sequence length="407" mass="43140">MAAGDATHAPPAAEAQSLVESFCAVTSATPDEAAFFLEGHNWALEAAVRSFYDNTEVDADGPDPAPQPPPPVPAAVDGADSEDEDYLGVGDKDEGDEDYVGGGDEDDDEDAALAAASAAADERRRRPAKRQKRSHQARGGSGGASGRGTVRTSGMVVRDRSKRKNVADEVFKQAKRKGAKQGPARRQSSSSRSFPGTSRLLTGETVQPDTPQPPEEIVHNIYFWSDGFTVDDGPLRSFNDPEHAAFLESIMKSECPTELAPADGMSKVNVNLIRKEEKCPEPVKRPAPFQGGGRILAAPSENSAPSGISLAASASSTATTTAPKTITVDDSLPSTSLQIRFADGSRVVGRFNTSHTISDVRAFIYTTRPGETSDYTLQVGFPPKPLDDATKTIEEAGVANSVIIQRV</sequence>
<dbReference type="PROSITE" id="PS50033">
    <property type="entry name" value="UBX"/>
    <property type="match status" value="1"/>
</dbReference>
<evidence type="ECO:0000256" key="1">
    <source>
        <dbReference type="ARBA" id="ARBA00022786"/>
    </source>
</evidence>
<dbReference type="SUPFAM" id="SSF54236">
    <property type="entry name" value="Ubiquitin-like"/>
    <property type="match status" value="1"/>
</dbReference>
<dbReference type="InterPro" id="IPR001012">
    <property type="entry name" value="UBX_dom"/>
</dbReference>
<keyword evidence="1" id="KW-0833">Ubl conjugation pathway</keyword>
<dbReference type="Pfam" id="PF08059">
    <property type="entry name" value="SEP"/>
    <property type="match status" value="1"/>
</dbReference>
<dbReference type="InterPro" id="IPR009060">
    <property type="entry name" value="UBA-like_sf"/>
</dbReference>
<dbReference type="InterPro" id="IPR036241">
    <property type="entry name" value="NSFL1C_SEP_dom_sf"/>
</dbReference>
<feature type="compositionally biased region" description="Acidic residues" evidence="2">
    <location>
        <begin position="93"/>
        <end position="111"/>
    </location>
</feature>
<dbReference type="Gene3D" id="1.10.8.10">
    <property type="entry name" value="DNA helicase RuvA subunit, C-terminal domain"/>
    <property type="match status" value="1"/>
</dbReference>
<dbReference type="GO" id="GO:0005829">
    <property type="term" value="C:cytosol"/>
    <property type="evidence" value="ECO:0007669"/>
    <property type="project" value="TreeGrafter"/>
</dbReference>
<dbReference type="GO" id="GO:0000045">
    <property type="term" value="P:autophagosome assembly"/>
    <property type="evidence" value="ECO:0007669"/>
    <property type="project" value="TreeGrafter"/>
</dbReference>
<dbReference type="Gene3D" id="3.10.20.90">
    <property type="entry name" value="Phosphatidylinositol 3-kinase Catalytic Subunit, Chain A, domain 1"/>
    <property type="match status" value="1"/>
</dbReference>
<keyword evidence="6" id="KW-1185">Reference proteome</keyword>
<dbReference type="Gramene" id="TRITD7Bv1G162460.4">
    <property type="protein sequence ID" value="TRITD7Bv1G162460.4"/>
    <property type="gene ID" value="TRITD7Bv1G162460"/>
</dbReference>
<dbReference type="SMART" id="SM00553">
    <property type="entry name" value="SEP"/>
    <property type="match status" value="1"/>
</dbReference>
<feature type="domain" description="SEP" evidence="4">
    <location>
        <begin position="216"/>
        <end position="280"/>
    </location>
</feature>
<gene>
    <name evidence="5" type="ORF">TRITD_7Bv1G162460</name>
</gene>